<dbReference type="SUPFAM" id="SSF57535">
    <property type="entry name" value="Complement control module/SCR domain"/>
    <property type="match status" value="2"/>
</dbReference>
<dbReference type="PANTHER" id="PTHR10573">
    <property type="entry name" value="INTERLEUKIN-2 RECEPTOR ALPHA CHAIN"/>
    <property type="match status" value="1"/>
</dbReference>
<keyword evidence="12" id="KW-0325">Glycoprotein</keyword>
<dbReference type="CDD" id="cd00033">
    <property type="entry name" value="CCP"/>
    <property type="match status" value="1"/>
</dbReference>
<dbReference type="RefSeq" id="XP_020667327.2">
    <property type="nucleotide sequence ID" value="XM_020811668.2"/>
</dbReference>
<evidence type="ECO:0000256" key="3">
    <source>
        <dbReference type="ARBA" id="ARBA00013445"/>
    </source>
</evidence>
<dbReference type="InterPro" id="IPR015486">
    <property type="entry name" value="IL-2_rcpt_alpha"/>
</dbReference>
<dbReference type="AlphaFoldDB" id="A0A6J0V375"/>
<feature type="chain" id="PRO_5047476373" description="Interleukin-2 receptor subunit alpha" evidence="15">
    <location>
        <begin position="23"/>
        <end position="227"/>
    </location>
</feature>
<keyword evidence="14" id="KW-0768">Sushi</keyword>
<evidence type="ECO:0000256" key="4">
    <source>
        <dbReference type="ARBA" id="ARBA00022692"/>
    </source>
</evidence>
<evidence type="ECO:0000256" key="14">
    <source>
        <dbReference type="PROSITE-ProRule" id="PRU00302"/>
    </source>
</evidence>
<dbReference type="OrthoDB" id="9944172at2759"/>
<reference evidence="18" key="1">
    <citation type="submission" date="2025-08" db="UniProtKB">
        <authorList>
            <consortium name="RefSeq"/>
        </authorList>
    </citation>
    <scope>IDENTIFICATION</scope>
</reference>
<evidence type="ECO:0000256" key="10">
    <source>
        <dbReference type="ARBA" id="ARBA00023157"/>
    </source>
</evidence>
<dbReference type="GO" id="GO:0016020">
    <property type="term" value="C:membrane"/>
    <property type="evidence" value="ECO:0007669"/>
    <property type="project" value="UniProtKB-SubCell"/>
</dbReference>
<dbReference type="Pfam" id="PF00084">
    <property type="entry name" value="Sushi"/>
    <property type="match status" value="2"/>
</dbReference>
<dbReference type="Gene3D" id="2.20.28.230">
    <property type="match status" value="1"/>
</dbReference>
<evidence type="ECO:0000256" key="13">
    <source>
        <dbReference type="ARBA" id="ARBA00025938"/>
    </source>
</evidence>
<evidence type="ECO:0000256" key="11">
    <source>
        <dbReference type="ARBA" id="ARBA00023170"/>
    </source>
</evidence>
<keyword evidence="4" id="KW-0812">Transmembrane</keyword>
<feature type="signal peptide" evidence="15">
    <location>
        <begin position="1"/>
        <end position="22"/>
    </location>
</feature>
<keyword evidence="9" id="KW-0472">Membrane</keyword>
<protein>
    <recommendedName>
        <fullName evidence="3">Interleukin-2 receptor subunit alpha</fullName>
    </recommendedName>
</protein>
<comment type="subcellular location">
    <subcellularLocation>
        <location evidence="2">Membrane</location>
        <topology evidence="2">Single-pass type I membrane protein</topology>
    </subcellularLocation>
</comment>
<comment type="caution">
    <text evidence="14">Lacks conserved residue(s) required for the propagation of feature annotation.</text>
</comment>
<keyword evidence="11" id="KW-0675">Receptor</keyword>
<dbReference type="GO" id="GO:0002376">
    <property type="term" value="P:immune system process"/>
    <property type="evidence" value="ECO:0007669"/>
    <property type="project" value="UniProtKB-KW"/>
</dbReference>
<keyword evidence="7" id="KW-0391">Immunity</keyword>
<dbReference type="SMART" id="SM00032">
    <property type="entry name" value="CCP"/>
    <property type="match status" value="2"/>
</dbReference>
<evidence type="ECO:0000256" key="6">
    <source>
        <dbReference type="ARBA" id="ARBA00022737"/>
    </source>
</evidence>
<evidence type="ECO:0000256" key="2">
    <source>
        <dbReference type="ARBA" id="ARBA00004479"/>
    </source>
</evidence>
<evidence type="ECO:0000256" key="12">
    <source>
        <dbReference type="ARBA" id="ARBA00023180"/>
    </source>
</evidence>
<dbReference type="GO" id="GO:0004911">
    <property type="term" value="F:interleukin-2 receptor activity"/>
    <property type="evidence" value="ECO:0007669"/>
    <property type="project" value="InterPro"/>
</dbReference>
<accession>A0A6J0V375</accession>
<comment type="subunit">
    <text evidence="13">Non-covalent dimer of an alpha and a beta subunit. IL2R exists in 3 different forms: a high affinity dimer, an intermediate affinity monomer (beta subunit), and a low affinity monomer (alpha subunit). The high and intermediate affinity forms also associate with a gamma subunit.</text>
</comment>
<organism evidence="17 18">
    <name type="scientific">Pogona vitticeps</name>
    <name type="common">central bearded dragon</name>
    <dbReference type="NCBI Taxonomy" id="103695"/>
    <lineage>
        <taxon>Eukaryota</taxon>
        <taxon>Metazoa</taxon>
        <taxon>Chordata</taxon>
        <taxon>Craniata</taxon>
        <taxon>Vertebrata</taxon>
        <taxon>Euteleostomi</taxon>
        <taxon>Lepidosauria</taxon>
        <taxon>Squamata</taxon>
        <taxon>Bifurcata</taxon>
        <taxon>Unidentata</taxon>
        <taxon>Episquamata</taxon>
        <taxon>Toxicofera</taxon>
        <taxon>Iguania</taxon>
        <taxon>Acrodonta</taxon>
        <taxon>Agamidae</taxon>
        <taxon>Amphibolurinae</taxon>
        <taxon>Pogona</taxon>
    </lineage>
</organism>
<evidence type="ECO:0000256" key="5">
    <source>
        <dbReference type="ARBA" id="ARBA00022729"/>
    </source>
</evidence>
<keyword evidence="8" id="KW-1133">Transmembrane helix</keyword>
<feature type="domain" description="Sushi" evidence="16">
    <location>
        <begin position="22"/>
        <end position="85"/>
    </location>
</feature>
<dbReference type="PROSITE" id="PS50923">
    <property type="entry name" value="SUSHI"/>
    <property type="match status" value="1"/>
</dbReference>
<comment type="function">
    <text evidence="1">Receptor for interleukin-2. The receptor is involved in the regulation of immune tolerance by controlling regulatory T cells (TREGs) activity. TREGs suppress the activation and expansion of autoreactive T-cells.</text>
</comment>
<name>A0A6J0V375_9SAUR</name>
<evidence type="ECO:0000256" key="7">
    <source>
        <dbReference type="ARBA" id="ARBA00022859"/>
    </source>
</evidence>
<dbReference type="KEGG" id="pvt:110088980"/>
<dbReference type="GO" id="GO:0019976">
    <property type="term" value="F:interleukin-2 binding"/>
    <property type="evidence" value="ECO:0007669"/>
    <property type="project" value="InterPro"/>
</dbReference>
<keyword evidence="5 15" id="KW-0732">Signal</keyword>
<evidence type="ECO:0000256" key="15">
    <source>
        <dbReference type="SAM" id="SignalP"/>
    </source>
</evidence>
<gene>
    <name evidence="18" type="primary">LOC110088980</name>
</gene>
<evidence type="ECO:0000259" key="16">
    <source>
        <dbReference type="PROSITE" id="PS50923"/>
    </source>
</evidence>
<dbReference type="InterPro" id="IPR000436">
    <property type="entry name" value="Sushi_SCR_CCP_dom"/>
</dbReference>
<keyword evidence="17" id="KW-1185">Reference proteome</keyword>
<proteinExistence type="predicted"/>
<evidence type="ECO:0000313" key="18">
    <source>
        <dbReference type="RefSeq" id="XP_020667327.2"/>
    </source>
</evidence>
<dbReference type="Proteomes" id="UP001652642">
    <property type="component" value="Chromosome 5"/>
</dbReference>
<evidence type="ECO:0000256" key="8">
    <source>
        <dbReference type="ARBA" id="ARBA00022989"/>
    </source>
</evidence>
<dbReference type="GeneID" id="110088980"/>
<dbReference type="InParanoid" id="A0A6J0V375"/>
<evidence type="ECO:0000313" key="17">
    <source>
        <dbReference type="Proteomes" id="UP001652642"/>
    </source>
</evidence>
<evidence type="ECO:0000256" key="9">
    <source>
        <dbReference type="ARBA" id="ARBA00023136"/>
    </source>
</evidence>
<dbReference type="PANTHER" id="PTHR10573:SF0">
    <property type="entry name" value="INTERLEUKIN-2 RECEPTOR SUBUNIT ALPHA"/>
    <property type="match status" value="1"/>
</dbReference>
<keyword evidence="10" id="KW-1015">Disulfide bond</keyword>
<keyword evidence="6" id="KW-0677">Repeat</keyword>
<dbReference type="GO" id="GO:0006954">
    <property type="term" value="P:inflammatory response"/>
    <property type="evidence" value="ECO:0007669"/>
    <property type="project" value="TreeGrafter"/>
</dbReference>
<evidence type="ECO:0000256" key="1">
    <source>
        <dbReference type="ARBA" id="ARBA00002381"/>
    </source>
</evidence>
<dbReference type="InterPro" id="IPR035976">
    <property type="entry name" value="Sushi/SCR/CCP_sf"/>
</dbReference>
<sequence length="227" mass="24524">MSSFSIVSGLFLTWGVLQSGEGRCPAPPVFSAAPYFAEWYVVGTKVKYKCENGFLRKAGVSNLITCEIQSGLARWTWNKPPGCRAISELTHGSTEQPSTKNCEGSSNHCQPTAQQVTDGLCRVPQPLRHATAIVVAYQVGQKLVYRCLAGDEGPFVSTCEDVGGKETWSSFTLRCTRGSNMTEVLRSDTTPVTNEPAKPSPTSGTVLSTPVWVMILVLSRIATGRVC</sequence>